<dbReference type="Pfam" id="PF05635">
    <property type="entry name" value="23S_rRNA_IVP"/>
    <property type="match status" value="1"/>
</dbReference>
<gene>
    <name evidence="1" type="ORF">D1013_03085</name>
</gene>
<dbReference type="PANTHER" id="PTHR38471">
    <property type="entry name" value="FOUR HELIX BUNDLE PROTEIN"/>
    <property type="match status" value="1"/>
</dbReference>
<dbReference type="InterPro" id="IPR012657">
    <property type="entry name" value="23S_rRNA-intervening_sequence"/>
</dbReference>
<sequence>MAQLNNPLAEKSYAFALEVVKVYKFLKEDRKEFILSKQLLRSGTSIGANIAEANGAISTADFSSKISIAYKESLETKYWLNLLNESGYLTSETSKVLIEKADELSRIMFSILKSTRIKK</sequence>
<dbReference type="InterPro" id="IPR036583">
    <property type="entry name" value="23S_rRNA_IVS_sf"/>
</dbReference>
<dbReference type="EMBL" id="CP032050">
    <property type="protein sequence ID" value="AYN66436.1"/>
    <property type="molecule type" value="Genomic_DNA"/>
</dbReference>
<evidence type="ECO:0000313" key="2">
    <source>
        <dbReference type="Proteomes" id="UP000276309"/>
    </source>
</evidence>
<dbReference type="Gene3D" id="1.20.1440.60">
    <property type="entry name" value="23S rRNA-intervening sequence"/>
    <property type="match status" value="1"/>
</dbReference>
<organism evidence="1 2">
    <name type="scientific">Euzebyella marina</name>
    <dbReference type="NCBI Taxonomy" id="1761453"/>
    <lineage>
        <taxon>Bacteria</taxon>
        <taxon>Pseudomonadati</taxon>
        <taxon>Bacteroidota</taxon>
        <taxon>Flavobacteriia</taxon>
        <taxon>Flavobacteriales</taxon>
        <taxon>Flavobacteriaceae</taxon>
        <taxon>Euzebyella</taxon>
    </lineage>
</organism>
<protein>
    <submittedName>
        <fullName evidence="1">Four helix bundle protein</fullName>
    </submittedName>
</protein>
<evidence type="ECO:0000313" key="1">
    <source>
        <dbReference type="EMBL" id="AYN66436.1"/>
    </source>
</evidence>
<dbReference type="PIRSF" id="PIRSF035652">
    <property type="entry name" value="CHP02436"/>
    <property type="match status" value="1"/>
</dbReference>
<name>A0A3G2L2K4_9FLAO</name>
<dbReference type="PANTHER" id="PTHR38471:SF2">
    <property type="entry name" value="FOUR HELIX BUNDLE PROTEIN"/>
    <property type="match status" value="1"/>
</dbReference>
<dbReference type="SUPFAM" id="SSF158446">
    <property type="entry name" value="IVS-encoded protein-like"/>
    <property type="match status" value="1"/>
</dbReference>
<dbReference type="NCBIfam" id="TIGR02436">
    <property type="entry name" value="four helix bundle protein"/>
    <property type="match status" value="1"/>
</dbReference>
<keyword evidence="2" id="KW-1185">Reference proteome</keyword>
<proteinExistence type="predicted"/>
<dbReference type="RefSeq" id="WP_121847488.1">
    <property type="nucleotide sequence ID" value="NZ_CP032050.1"/>
</dbReference>
<dbReference type="Proteomes" id="UP000276309">
    <property type="component" value="Chromosome"/>
</dbReference>
<dbReference type="KEGG" id="emar:D1013_03085"/>
<dbReference type="AlphaFoldDB" id="A0A3G2L2K4"/>
<reference evidence="1 2" key="1">
    <citation type="submission" date="2018-08" db="EMBL/GenBank/DDBJ databases">
        <title>The reduced genetic potential of extracellular carbohydrate catabolism in Euzebyella marina RN62, a Flavobacteriia bacterium isolated from the hadal water.</title>
        <authorList>
            <person name="Xue C."/>
        </authorList>
    </citation>
    <scope>NUCLEOTIDE SEQUENCE [LARGE SCALE GENOMIC DNA]</scope>
    <source>
        <strain evidence="1 2">RN62</strain>
    </source>
</reference>
<accession>A0A3G2L2K4</accession>
<dbReference type="OrthoDB" id="285993at2"/>